<keyword evidence="1" id="KW-0808">Transferase</keyword>
<proteinExistence type="predicted"/>
<reference evidence="1" key="1">
    <citation type="submission" date="2009-10" db="EMBL/GenBank/DDBJ databases">
        <title>Diversity of trophic interactions inside an arsenic-rich microbial ecosystem.</title>
        <authorList>
            <person name="Bertin P.N."/>
            <person name="Heinrich-Salmeron A."/>
            <person name="Pelletier E."/>
            <person name="Goulhen-Chollet F."/>
            <person name="Arsene-Ploetze F."/>
            <person name="Gallien S."/>
            <person name="Calteau A."/>
            <person name="Vallenet D."/>
            <person name="Casiot C."/>
            <person name="Chane-Woon-Ming B."/>
            <person name="Giloteaux L."/>
            <person name="Barakat M."/>
            <person name="Bonnefoy V."/>
            <person name="Bruneel O."/>
            <person name="Chandler M."/>
            <person name="Cleiss J."/>
            <person name="Duran R."/>
            <person name="Elbaz-Poulichet F."/>
            <person name="Fonknechten N."/>
            <person name="Lauga B."/>
            <person name="Mornico D."/>
            <person name="Ortet P."/>
            <person name="Schaeffer C."/>
            <person name="Siguier P."/>
            <person name="Alexander Thil Smith A."/>
            <person name="Van Dorsselaer A."/>
            <person name="Weissenbach J."/>
            <person name="Medigue C."/>
            <person name="Le Paslier D."/>
        </authorList>
    </citation>
    <scope>NUCLEOTIDE SEQUENCE</scope>
</reference>
<evidence type="ECO:0000313" key="1">
    <source>
        <dbReference type="EMBL" id="CBH95514.1"/>
    </source>
</evidence>
<protein>
    <submittedName>
        <fullName evidence="1">UDP-D-galactose:(Glucosyl)lipopolysaccharide-1,6-D-galactosyltransferase</fullName>
        <ecNumber evidence="1">2.4.1.-</ecNumber>
    </submittedName>
</protein>
<name>E6PKR3_9ZZZZ</name>
<comment type="caution">
    <text evidence="1">The sequence shown here is derived from an EMBL/GenBank/DDBJ whole genome shotgun (WGS) entry which is preliminary data.</text>
</comment>
<dbReference type="EC" id="2.4.1.-" evidence="1"/>
<keyword evidence="1" id="KW-0328">Glycosyltransferase</keyword>
<dbReference type="GO" id="GO:0016757">
    <property type="term" value="F:glycosyltransferase activity"/>
    <property type="evidence" value="ECO:0007669"/>
    <property type="project" value="UniProtKB-KW"/>
</dbReference>
<organism evidence="1">
    <name type="scientific">mine drainage metagenome</name>
    <dbReference type="NCBI Taxonomy" id="410659"/>
    <lineage>
        <taxon>unclassified sequences</taxon>
        <taxon>metagenomes</taxon>
        <taxon>ecological metagenomes</taxon>
    </lineage>
</organism>
<dbReference type="AlphaFoldDB" id="E6PKR3"/>
<dbReference type="EMBL" id="CABM01000007">
    <property type="protein sequence ID" value="CBH95514.1"/>
    <property type="molecule type" value="Genomic_DNA"/>
</dbReference>
<accession>E6PKR3</accession>
<sequence length="25" mass="3098">MGFSIRKEHEAIRIKPFQQYHPDIR</sequence>
<gene>
    <name evidence="1" type="ORF">CARN2_1776</name>
</gene>